<evidence type="ECO:0000313" key="2">
    <source>
        <dbReference type="Proteomes" id="UP000821865"/>
    </source>
</evidence>
<gene>
    <name evidence="1" type="ORF">HPB49_004197</name>
</gene>
<keyword evidence="2" id="KW-1185">Reference proteome</keyword>
<organism evidence="1 2">
    <name type="scientific">Dermacentor silvarum</name>
    <name type="common">Tick</name>
    <dbReference type="NCBI Taxonomy" id="543639"/>
    <lineage>
        <taxon>Eukaryota</taxon>
        <taxon>Metazoa</taxon>
        <taxon>Ecdysozoa</taxon>
        <taxon>Arthropoda</taxon>
        <taxon>Chelicerata</taxon>
        <taxon>Arachnida</taxon>
        <taxon>Acari</taxon>
        <taxon>Parasitiformes</taxon>
        <taxon>Ixodida</taxon>
        <taxon>Ixodoidea</taxon>
        <taxon>Ixodidae</taxon>
        <taxon>Rhipicephalinae</taxon>
        <taxon>Dermacentor</taxon>
    </lineage>
</organism>
<dbReference type="Proteomes" id="UP000821865">
    <property type="component" value="Chromosome 4"/>
</dbReference>
<sequence>MSGTATTRPSEERKARRKDHPLGLAARPSKNPDSALNLLEWECATPGKQGTPWEGSQHKMQTALKEDHPSNLHVQAPCALTQRAPTRRG</sequence>
<name>A0ACB8CUW7_DERSI</name>
<protein>
    <submittedName>
        <fullName evidence="1">Uncharacterized protein</fullName>
    </submittedName>
</protein>
<evidence type="ECO:0000313" key="1">
    <source>
        <dbReference type="EMBL" id="KAH7953048.1"/>
    </source>
</evidence>
<dbReference type="EMBL" id="CM023473">
    <property type="protein sequence ID" value="KAH7953048.1"/>
    <property type="molecule type" value="Genomic_DNA"/>
</dbReference>
<comment type="caution">
    <text evidence="1">The sequence shown here is derived from an EMBL/GenBank/DDBJ whole genome shotgun (WGS) entry which is preliminary data.</text>
</comment>
<accession>A0ACB8CUW7</accession>
<proteinExistence type="predicted"/>
<reference evidence="1" key="1">
    <citation type="submission" date="2020-05" db="EMBL/GenBank/DDBJ databases">
        <title>Large-scale comparative analyses of tick genomes elucidate their genetic diversity and vector capacities.</title>
        <authorList>
            <person name="Jia N."/>
            <person name="Wang J."/>
            <person name="Shi W."/>
            <person name="Du L."/>
            <person name="Sun Y."/>
            <person name="Zhan W."/>
            <person name="Jiang J."/>
            <person name="Wang Q."/>
            <person name="Zhang B."/>
            <person name="Ji P."/>
            <person name="Sakyi L.B."/>
            <person name="Cui X."/>
            <person name="Yuan T."/>
            <person name="Jiang B."/>
            <person name="Yang W."/>
            <person name="Lam T.T.-Y."/>
            <person name="Chang Q."/>
            <person name="Ding S."/>
            <person name="Wang X."/>
            <person name="Zhu J."/>
            <person name="Ruan X."/>
            <person name="Zhao L."/>
            <person name="Wei J."/>
            <person name="Que T."/>
            <person name="Du C."/>
            <person name="Cheng J."/>
            <person name="Dai P."/>
            <person name="Han X."/>
            <person name="Huang E."/>
            <person name="Gao Y."/>
            <person name="Liu J."/>
            <person name="Shao H."/>
            <person name="Ye R."/>
            <person name="Li L."/>
            <person name="Wei W."/>
            <person name="Wang X."/>
            <person name="Wang C."/>
            <person name="Yang T."/>
            <person name="Huo Q."/>
            <person name="Li W."/>
            <person name="Guo W."/>
            <person name="Chen H."/>
            <person name="Zhou L."/>
            <person name="Ni X."/>
            <person name="Tian J."/>
            <person name="Zhou Y."/>
            <person name="Sheng Y."/>
            <person name="Liu T."/>
            <person name="Pan Y."/>
            <person name="Xia L."/>
            <person name="Li J."/>
            <person name="Zhao F."/>
            <person name="Cao W."/>
        </authorList>
    </citation>
    <scope>NUCLEOTIDE SEQUENCE</scope>
    <source>
        <strain evidence="1">Dsil-2018</strain>
    </source>
</reference>